<reference evidence="1 2" key="2">
    <citation type="journal article" date="2022" name="Mol. Ecol. Resour.">
        <title>The genomes of chicory, endive, great burdock and yacon provide insights into Asteraceae paleo-polyploidization history and plant inulin production.</title>
        <authorList>
            <person name="Fan W."/>
            <person name="Wang S."/>
            <person name="Wang H."/>
            <person name="Wang A."/>
            <person name="Jiang F."/>
            <person name="Liu H."/>
            <person name="Zhao H."/>
            <person name="Xu D."/>
            <person name="Zhang Y."/>
        </authorList>
    </citation>
    <scope>NUCLEOTIDE SEQUENCE [LARGE SCALE GENOMIC DNA]</scope>
    <source>
        <strain evidence="2">cv. Punajuju</strain>
        <tissue evidence="1">Leaves</tissue>
    </source>
</reference>
<name>A0ACB9BQ98_CICIN</name>
<comment type="caution">
    <text evidence="1">The sequence shown here is derived from an EMBL/GenBank/DDBJ whole genome shotgun (WGS) entry which is preliminary data.</text>
</comment>
<proteinExistence type="predicted"/>
<organism evidence="1 2">
    <name type="scientific">Cichorium intybus</name>
    <name type="common">Chicory</name>
    <dbReference type="NCBI Taxonomy" id="13427"/>
    <lineage>
        <taxon>Eukaryota</taxon>
        <taxon>Viridiplantae</taxon>
        <taxon>Streptophyta</taxon>
        <taxon>Embryophyta</taxon>
        <taxon>Tracheophyta</taxon>
        <taxon>Spermatophyta</taxon>
        <taxon>Magnoliopsida</taxon>
        <taxon>eudicotyledons</taxon>
        <taxon>Gunneridae</taxon>
        <taxon>Pentapetalae</taxon>
        <taxon>asterids</taxon>
        <taxon>campanulids</taxon>
        <taxon>Asterales</taxon>
        <taxon>Asteraceae</taxon>
        <taxon>Cichorioideae</taxon>
        <taxon>Cichorieae</taxon>
        <taxon>Cichoriinae</taxon>
        <taxon>Cichorium</taxon>
    </lineage>
</organism>
<gene>
    <name evidence="1" type="ORF">L2E82_35922</name>
</gene>
<evidence type="ECO:0000313" key="1">
    <source>
        <dbReference type="EMBL" id="KAI3724154.1"/>
    </source>
</evidence>
<accession>A0ACB9BQ98</accession>
<sequence length="556" mass="63357">MLLKIQGFFRRCVKKNGKSKAPTPDMVRLMVKASEALLGILPKKERDTGSPLITVMVGDVVIRNTLLDLGASVNVLPGYFYDKYKNEELEPAKTVLYLEDVPALILGRPFFATAGAVMDCKTGYLDISFGTRKHRLNMFGSPISLPQGYEDKYWNNSLLMAPGTRDKGKTWTRGGGKEEILRETKDHPLSTVDKVQLLDMMEMMELRHQQYEKHARCREAKVFQLLDAQQQWISQVSDRMTQLTSLLATMVHNFAPDMNRMIPWEDHEEYIGSRQVWGHTKDFGKFEGHAAVWCLARRAYAKQPDAQGLDWGHARRSSSIPASRETIGQTLLYKAGLWGELEPFIHRTWSAGEFTFTCHGWERLMANQEDIVYTELLLEFLSTVHYAPASREARSKLISFRLGGVSRDCSLQEFGRCSEIYTEEDLQSRHFTPFLQACIQGQPDRAANATIWATLSNVQFEAGSARESQLRNPFHRLMHRIISTFIMQKQGGEKVSDEDMTYMWVLLDPTDSSIYPMLWRSLCPPEQRVRPAAAPWPADITLPVWPDHMACSLPGP</sequence>
<protein>
    <submittedName>
        <fullName evidence="1">Uncharacterized protein</fullName>
    </submittedName>
</protein>
<dbReference type="Proteomes" id="UP001055811">
    <property type="component" value="Linkage Group LG06"/>
</dbReference>
<reference evidence="2" key="1">
    <citation type="journal article" date="2022" name="Mol. Ecol. Resour.">
        <title>The genomes of chicory, endive, great burdock and yacon provide insights into Asteraceae palaeo-polyploidization history and plant inulin production.</title>
        <authorList>
            <person name="Fan W."/>
            <person name="Wang S."/>
            <person name="Wang H."/>
            <person name="Wang A."/>
            <person name="Jiang F."/>
            <person name="Liu H."/>
            <person name="Zhao H."/>
            <person name="Xu D."/>
            <person name="Zhang Y."/>
        </authorList>
    </citation>
    <scope>NUCLEOTIDE SEQUENCE [LARGE SCALE GENOMIC DNA]</scope>
    <source>
        <strain evidence="2">cv. Punajuju</strain>
    </source>
</reference>
<dbReference type="EMBL" id="CM042014">
    <property type="protein sequence ID" value="KAI3724154.1"/>
    <property type="molecule type" value="Genomic_DNA"/>
</dbReference>
<keyword evidence="2" id="KW-1185">Reference proteome</keyword>
<evidence type="ECO:0000313" key="2">
    <source>
        <dbReference type="Proteomes" id="UP001055811"/>
    </source>
</evidence>